<evidence type="ECO:0000256" key="4">
    <source>
        <dbReference type="ARBA" id="ARBA00023204"/>
    </source>
</evidence>
<dbReference type="InterPro" id="IPR020568">
    <property type="entry name" value="Ribosomal_Su5_D2-typ_SF"/>
</dbReference>
<evidence type="ECO:0000259" key="8">
    <source>
        <dbReference type="SMART" id="SM01340"/>
    </source>
</evidence>
<evidence type="ECO:0000256" key="3">
    <source>
        <dbReference type="ARBA" id="ARBA00022763"/>
    </source>
</evidence>
<dbReference type="CDD" id="cd00782">
    <property type="entry name" value="MutL_Trans"/>
    <property type="match status" value="1"/>
</dbReference>
<comment type="function">
    <text evidence="5">This protein is involved in the repair of mismatches in DNA. It is required for dam-dependent methyl-directed DNA mismatch repair. May act as a 'molecular matchmaker', a protein that promotes the formation of a stable complex between two or more DNA-binding proteins in an ATP-dependent manner without itself being part of a final effector complex.</text>
</comment>
<evidence type="ECO:0000256" key="1">
    <source>
        <dbReference type="ARBA" id="ARBA00006082"/>
    </source>
</evidence>
<dbReference type="CDD" id="cd16926">
    <property type="entry name" value="HATPase_MutL-MLH-PMS-like"/>
    <property type="match status" value="1"/>
</dbReference>
<feature type="domain" description="DNA mismatch repair protein S5" evidence="8">
    <location>
        <begin position="222"/>
        <end position="346"/>
    </location>
</feature>
<dbReference type="Gene3D" id="3.30.1370.100">
    <property type="entry name" value="MutL, C-terminal domain, regulatory subdomain"/>
    <property type="match status" value="1"/>
</dbReference>
<dbReference type="EMBL" id="JACHFQ010000003">
    <property type="protein sequence ID" value="MBB5225632.1"/>
    <property type="molecule type" value="Genomic_DNA"/>
</dbReference>
<dbReference type="InterPro" id="IPR042121">
    <property type="entry name" value="MutL_C_regsub"/>
</dbReference>
<evidence type="ECO:0000313" key="10">
    <source>
        <dbReference type="Proteomes" id="UP000518887"/>
    </source>
</evidence>
<dbReference type="NCBIfam" id="TIGR00585">
    <property type="entry name" value="mutl"/>
    <property type="match status" value="1"/>
</dbReference>
<dbReference type="Pfam" id="PF01119">
    <property type="entry name" value="DNA_mis_repair"/>
    <property type="match status" value="1"/>
</dbReference>
<keyword evidence="4 5" id="KW-0234">DNA repair</keyword>
<dbReference type="InterPro" id="IPR020667">
    <property type="entry name" value="DNA_mismatch_repair_MutL"/>
</dbReference>
<evidence type="ECO:0000259" key="7">
    <source>
        <dbReference type="SMART" id="SM00853"/>
    </source>
</evidence>
<dbReference type="InterPro" id="IPR038973">
    <property type="entry name" value="MutL/Mlh/Pms-like"/>
</dbReference>
<dbReference type="GO" id="GO:0140664">
    <property type="term" value="F:ATP-dependent DNA damage sensor activity"/>
    <property type="evidence" value="ECO:0007669"/>
    <property type="project" value="InterPro"/>
</dbReference>
<dbReference type="Gene3D" id="3.30.1540.20">
    <property type="entry name" value="MutL, C-terminal domain, dimerisation subdomain"/>
    <property type="match status" value="1"/>
</dbReference>
<dbReference type="AlphaFoldDB" id="A0A7W8LLM5"/>
<dbReference type="SUPFAM" id="SSF55874">
    <property type="entry name" value="ATPase domain of HSP90 chaperone/DNA topoisomerase II/histidine kinase"/>
    <property type="match status" value="1"/>
</dbReference>
<dbReference type="SUPFAM" id="SSF118116">
    <property type="entry name" value="DNA mismatch repair protein MutL"/>
    <property type="match status" value="1"/>
</dbReference>
<dbReference type="GO" id="GO:0030983">
    <property type="term" value="F:mismatched DNA binding"/>
    <property type="evidence" value="ECO:0007669"/>
    <property type="project" value="InterPro"/>
</dbReference>
<accession>A0A7W8LLM5</accession>
<dbReference type="InterPro" id="IPR002099">
    <property type="entry name" value="MutL/Mlh/PMS"/>
</dbReference>
<dbReference type="GO" id="GO:0016887">
    <property type="term" value="F:ATP hydrolysis activity"/>
    <property type="evidence" value="ECO:0007669"/>
    <property type="project" value="InterPro"/>
</dbReference>
<dbReference type="InterPro" id="IPR014721">
    <property type="entry name" value="Ribsml_uS5_D2-typ_fold_subgr"/>
</dbReference>
<dbReference type="GO" id="GO:0006298">
    <property type="term" value="P:mismatch repair"/>
    <property type="evidence" value="ECO:0007669"/>
    <property type="project" value="UniProtKB-UniRule"/>
</dbReference>
<dbReference type="Pfam" id="PF13589">
    <property type="entry name" value="HATPase_c_3"/>
    <property type="match status" value="1"/>
</dbReference>
<dbReference type="InterPro" id="IPR042120">
    <property type="entry name" value="MutL_C_dimsub"/>
</dbReference>
<feature type="region of interest" description="Disordered" evidence="6">
    <location>
        <begin position="438"/>
        <end position="467"/>
    </location>
</feature>
<sequence length="702" mass="76930">MEEDISTPLNAQTPARRPVRALSVDVARKIAAGEVIDRPAAIVRELLDNAVDSGADSINVEITGGGIEKIRIADNGAGMTEDDLKNCARPHCTSKISESEDLLNLTTLGFRGEALASIAAVARLSIMSGSKKMRASITEDHLIESIPPVQDGQGTIVMSEGLFENFPARRNFLKRPSSETMMCREVFIEKSLPRPDIAFRLTVDGTIRHDLPSGVSLAERFARALELKESTSLFAEIKSSGKENDGISDWSYSLVIGEPGIYRNDRKQIYIFVNGRRVQEYSLMQAIEYGCQGFFPNGTHPVAALFLKVSPRLVDFNIHPAKKEVRFKDISSVHHGVSSGVKNYFRSYGIKNSFEREQEIQEEIAKNERNTLFQAIVDNELAREEKDSRGSHFTPAHGTAVIPARDAGIYSIDHTKPTYSSKLAEYALDFQAAPLSNSAGNTPNSAGNNQNAAARTPNAAPDSAASSTATAGAHSFSASTAFDSTDTLKVASPTNIRFQTNASPAELRFSIPGSSLTSRAEPDFIYYGTIFGTFLMVQKKGVFYLIDQHAAHERILFNRLMAGGSESQELLVPYEIQTESKEDDDYLASIQETLSSAGFKCENKGKGKWIFTSIPARYTGSEADLKSALFEKHVSPEEIIYQIAAMTACKAAVKDGTILGPEAAENLAREALLLKDPHCPHGRPCWTTLTKEELFARVRRTR</sequence>
<evidence type="ECO:0000256" key="5">
    <source>
        <dbReference type="HAMAP-Rule" id="MF_00149"/>
    </source>
</evidence>
<dbReference type="RefSeq" id="WP_184658110.1">
    <property type="nucleotide sequence ID" value="NZ_CP031518.1"/>
</dbReference>
<dbReference type="Gene3D" id="3.30.230.10">
    <property type="match status" value="1"/>
</dbReference>
<dbReference type="PANTHER" id="PTHR10073">
    <property type="entry name" value="DNA MISMATCH REPAIR PROTEIN MLH, PMS, MUTL"/>
    <property type="match status" value="1"/>
</dbReference>
<protein>
    <recommendedName>
        <fullName evidence="2 5">DNA mismatch repair protein MutL</fullName>
    </recommendedName>
</protein>
<dbReference type="InterPro" id="IPR037198">
    <property type="entry name" value="MutL_C_sf"/>
</dbReference>
<dbReference type="HAMAP" id="MF_00149">
    <property type="entry name" value="DNA_mis_repair"/>
    <property type="match status" value="1"/>
</dbReference>
<dbReference type="InterPro" id="IPR013507">
    <property type="entry name" value="DNA_mismatch_S5_2-like"/>
</dbReference>
<dbReference type="InterPro" id="IPR014790">
    <property type="entry name" value="MutL_C"/>
</dbReference>
<dbReference type="SMART" id="SM01340">
    <property type="entry name" value="DNA_mis_repair"/>
    <property type="match status" value="1"/>
</dbReference>
<keyword evidence="3 5" id="KW-0227">DNA damage</keyword>
<dbReference type="InterPro" id="IPR036890">
    <property type="entry name" value="HATPase_C_sf"/>
</dbReference>
<dbReference type="GO" id="GO:0005524">
    <property type="term" value="F:ATP binding"/>
    <property type="evidence" value="ECO:0007669"/>
    <property type="project" value="InterPro"/>
</dbReference>
<proteinExistence type="inferred from homology"/>
<name>A0A7W8LLM5_9SPIR</name>
<dbReference type="SUPFAM" id="SSF54211">
    <property type="entry name" value="Ribosomal protein S5 domain 2-like"/>
    <property type="match status" value="1"/>
</dbReference>
<dbReference type="FunFam" id="3.30.565.10:FF:000003">
    <property type="entry name" value="DNA mismatch repair endonuclease MutL"/>
    <property type="match status" value="1"/>
</dbReference>
<keyword evidence="10" id="KW-1185">Reference proteome</keyword>
<dbReference type="Gene3D" id="3.30.565.10">
    <property type="entry name" value="Histidine kinase-like ATPase, C-terminal domain"/>
    <property type="match status" value="1"/>
</dbReference>
<comment type="similarity">
    <text evidence="1 5">Belongs to the DNA mismatch repair MutL/HexB family.</text>
</comment>
<comment type="caution">
    <text evidence="9">The sequence shown here is derived from an EMBL/GenBank/DDBJ whole genome shotgun (WGS) entry which is preliminary data.</text>
</comment>
<dbReference type="Proteomes" id="UP000518887">
    <property type="component" value="Unassembled WGS sequence"/>
</dbReference>
<feature type="compositionally biased region" description="Polar residues" evidence="6">
    <location>
        <begin position="438"/>
        <end position="453"/>
    </location>
</feature>
<reference evidence="9 10" key="1">
    <citation type="submission" date="2020-08" db="EMBL/GenBank/DDBJ databases">
        <title>Genomic Encyclopedia of Type Strains, Phase IV (KMG-IV): sequencing the most valuable type-strain genomes for metagenomic binning, comparative biology and taxonomic classification.</title>
        <authorList>
            <person name="Goeker M."/>
        </authorList>
    </citation>
    <scope>NUCLEOTIDE SEQUENCE [LARGE SCALE GENOMIC DNA]</scope>
    <source>
        <strain evidence="9 10">DSM 103462</strain>
    </source>
</reference>
<evidence type="ECO:0000256" key="2">
    <source>
        <dbReference type="ARBA" id="ARBA00021975"/>
    </source>
</evidence>
<gene>
    <name evidence="5" type="primary">mutL</name>
    <name evidence="9" type="ORF">HNP76_000989</name>
</gene>
<dbReference type="InterPro" id="IPR014762">
    <property type="entry name" value="DNA_mismatch_repair_CS"/>
</dbReference>
<dbReference type="PROSITE" id="PS00058">
    <property type="entry name" value="DNA_MISMATCH_REPAIR_1"/>
    <property type="match status" value="1"/>
</dbReference>
<dbReference type="SMART" id="SM00853">
    <property type="entry name" value="MutL_C"/>
    <property type="match status" value="1"/>
</dbReference>
<evidence type="ECO:0000256" key="6">
    <source>
        <dbReference type="SAM" id="MobiDB-lite"/>
    </source>
</evidence>
<dbReference type="GO" id="GO:0032300">
    <property type="term" value="C:mismatch repair complex"/>
    <property type="evidence" value="ECO:0007669"/>
    <property type="project" value="InterPro"/>
</dbReference>
<feature type="domain" description="MutL C-terminal dimerisation" evidence="7">
    <location>
        <begin position="526"/>
        <end position="659"/>
    </location>
</feature>
<organism evidence="9 10">
    <name type="scientific">Treponema ruminis</name>
    <dbReference type="NCBI Taxonomy" id="744515"/>
    <lineage>
        <taxon>Bacteria</taxon>
        <taxon>Pseudomonadati</taxon>
        <taxon>Spirochaetota</taxon>
        <taxon>Spirochaetia</taxon>
        <taxon>Spirochaetales</taxon>
        <taxon>Treponemataceae</taxon>
        <taxon>Treponema</taxon>
    </lineage>
</organism>
<dbReference type="PANTHER" id="PTHR10073:SF12">
    <property type="entry name" value="DNA MISMATCH REPAIR PROTEIN MLH1"/>
    <property type="match status" value="1"/>
</dbReference>
<dbReference type="Pfam" id="PF08676">
    <property type="entry name" value="MutL_C"/>
    <property type="match status" value="1"/>
</dbReference>
<evidence type="ECO:0000313" key="9">
    <source>
        <dbReference type="EMBL" id="MBB5225632.1"/>
    </source>
</evidence>